<reference evidence="1" key="1">
    <citation type="submission" date="2023-07" db="EMBL/GenBank/DDBJ databases">
        <authorList>
            <person name="Kim M.K."/>
        </authorList>
    </citation>
    <scope>NUCLEOTIDE SEQUENCE</scope>
    <source>
        <strain evidence="1">M29</strain>
    </source>
</reference>
<accession>A0ABT9AH57</accession>
<name>A0ABT9AH57_9BACT</name>
<evidence type="ECO:0000313" key="2">
    <source>
        <dbReference type="Proteomes" id="UP001167796"/>
    </source>
</evidence>
<comment type="caution">
    <text evidence="1">The sequence shown here is derived from an EMBL/GenBank/DDBJ whole genome shotgun (WGS) entry which is preliminary data.</text>
</comment>
<keyword evidence="2" id="KW-1185">Reference proteome</keyword>
<evidence type="ECO:0000313" key="1">
    <source>
        <dbReference type="EMBL" id="MDO7848017.1"/>
    </source>
</evidence>
<dbReference type="RefSeq" id="WP_305012701.1">
    <property type="nucleotide sequence ID" value="NZ_JAUQSX010000009.1"/>
</dbReference>
<dbReference type="Proteomes" id="UP001167796">
    <property type="component" value="Unassembled WGS sequence"/>
</dbReference>
<sequence length="230" mass="26048">MKNQWLVQAGIFFVLAGLVVLPGCTPSDSGWDKLEWVVANHTADTVRVQVRFALDSVRLSEEEQVAFTQEHLVSDTVDAEPRGPLTSPLDRIAWHRNHWYRVFTAGGFVNAYLDGDTRRQAQVVNLPAGVLLYPVPPHGTQRLFMTLTNSSDRRWWQAVPVPPVAPVSGLWLQEGTRHRTVQPGPDLLNLFRPERTGREYDYSARARRTLTVRPGLVFSPWEGLKRTLSE</sequence>
<gene>
    <name evidence="1" type="ORF">Q5H92_16755</name>
</gene>
<proteinExistence type="predicted"/>
<organism evidence="1 2">
    <name type="scientific">Hymenobacter mellowenesis</name>
    <dbReference type="NCBI Taxonomy" id="3063995"/>
    <lineage>
        <taxon>Bacteria</taxon>
        <taxon>Pseudomonadati</taxon>
        <taxon>Bacteroidota</taxon>
        <taxon>Cytophagia</taxon>
        <taxon>Cytophagales</taxon>
        <taxon>Hymenobacteraceae</taxon>
        <taxon>Hymenobacter</taxon>
    </lineage>
</organism>
<dbReference type="EMBL" id="JAUQSX010000009">
    <property type="protein sequence ID" value="MDO7848017.1"/>
    <property type="molecule type" value="Genomic_DNA"/>
</dbReference>
<protein>
    <submittedName>
        <fullName evidence="1">Uncharacterized protein</fullName>
    </submittedName>
</protein>